<feature type="domain" description="AB hydrolase-1" evidence="1">
    <location>
        <begin position="23"/>
        <end position="135"/>
    </location>
</feature>
<accession>A0A0J1IJ38</accession>
<dbReference type="PANTHER" id="PTHR43798">
    <property type="entry name" value="MONOACYLGLYCEROL LIPASE"/>
    <property type="match status" value="1"/>
</dbReference>
<evidence type="ECO:0000259" key="1">
    <source>
        <dbReference type="Pfam" id="PF00561"/>
    </source>
</evidence>
<dbReference type="GO" id="GO:0016020">
    <property type="term" value="C:membrane"/>
    <property type="evidence" value="ECO:0007669"/>
    <property type="project" value="TreeGrafter"/>
</dbReference>
<name>A0A0J1IJ38_NIACI</name>
<dbReference type="Proteomes" id="UP000036045">
    <property type="component" value="Unassembled WGS sequence"/>
</dbReference>
<keyword evidence="3" id="KW-1185">Reference proteome</keyword>
<dbReference type="EMBL" id="LDPH01000012">
    <property type="protein sequence ID" value="KLV25954.1"/>
    <property type="molecule type" value="Genomic_DNA"/>
</dbReference>
<dbReference type="Gene3D" id="3.40.50.1820">
    <property type="entry name" value="alpha/beta hydrolase"/>
    <property type="match status" value="1"/>
</dbReference>
<dbReference type="PRINTS" id="PR00111">
    <property type="entry name" value="ABHYDROLASE"/>
</dbReference>
<proteinExistence type="predicted"/>
<protein>
    <submittedName>
        <fullName evidence="2">Alpha/beta hydrolase</fullName>
    </submittedName>
</protein>
<gene>
    <name evidence="2" type="ORF">ABW02_13740</name>
</gene>
<comment type="caution">
    <text evidence="2">The sequence shown here is derived from an EMBL/GenBank/DDBJ whole genome shotgun (WGS) entry which is preliminary data.</text>
</comment>
<dbReference type="InterPro" id="IPR050266">
    <property type="entry name" value="AB_hydrolase_sf"/>
</dbReference>
<dbReference type="GO" id="GO:0016787">
    <property type="term" value="F:hydrolase activity"/>
    <property type="evidence" value="ECO:0007669"/>
    <property type="project" value="UniProtKB-KW"/>
</dbReference>
<dbReference type="PANTHER" id="PTHR43798:SF33">
    <property type="entry name" value="HYDROLASE, PUTATIVE (AFU_ORTHOLOGUE AFUA_2G14860)-RELATED"/>
    <property type="match status" value="1"/>
</dbReference>
<dbReference type="InterPro" id="IPR000073">
    <property type="entry name" value="AB_hydrolase_1"/>
</dbReference>
<dbReference type="PATRIC" id="fig|1397.4.peg.885"/>
<dbReference type="Pfam" id="PF00561">
    <property type="entry name" value="Abhydrolase_1"/>
    <property type="match status" value="1"/>
</dbReference>
<sequence length="301" mass="34401">MNQFIMVKEKKIELLHIGSKGIPIVILTGMGCSFYEWYQVTKSLAKSNRVIMFHRPGLGLSPLSEEIRNTNAVIDELSQLLIGLNIFEPVILVGHSYGGLCAQHYAKVFPEKIAGIVLIDSTSVDLKELDELELQVLDETGTDEVWLEKCHSYSLMKPAELKEIVKPTLTDKQKNLPLHLQEHVLDFQTSPALYKTMYLEMCNWKKDGERIKRLGVFPNLPLIVIGRDKEYNIQLGIAEGLPEWEMRKLEDKWEELIMKQARLSKDSELIFAENSSHSIYLDRPDVVIKAIKSLNKIRNGL</sequence>
<evidence type="ECO:0000313" key="3">
    <source>
        <dbReference type="Proteomes" id="UP000036045"/>
    </source>
</evidence>
<dbReference type="SUPFAM" id="SSF53474">
    <property type="entry name" value="alpha/beta-Hydrolases"/>
    <property type="match status" value="1"/>
</dbReference>
<keyword evidence="2" id="KW-0378">Hydrolase</keyword>
<dbReference type="InterPro" id="IPR029058">
    <property type="entry name" value="AB_hydrolase_fold"/>
</dbReference>
<dbReference type="AlphaFoldDB" id="A0A0J1IJ38"/>
<reference evidence="2 3" key="1">
    <citation type="submission" date="2015-05" db="EMBL/GenBank/DDBJ databases">
        <title>Whole genome sequence and identification of bacterial endophytes from Costus igneus.</title>
        <authorList>
            <person name="Lee Y.P."/>
            <person name="Gan H.M."/>
            <person name="Eng W."/>
            <person name="Wheatley M.S."/>
            <person name="Caraballo A."/>
            <person name="Polter S."/>
            <person name="Savka M.A."/>
            <person name="Hudson A.O."/>
        </authorList>
    </citation>
    <scope>NUCLEOTIDE SEQUENCE [LARGE SCALE GENOMIC DNA]</scope>
    <source>
        <strain evidence="2 3">RIT379</strain>
    </source>
</reference>
<evidence type="ECO:0000313" key="2">
    <source>
        <dbReference type="EMBL" id="KLV25954.1"/>
    </source>
</evidence>
<organism evidence="2 3">
    <name type="scientific">Niallia circulans</name>
    <name type="common">Bacillus circulans</name>
    <dbReference type="NCBI Taxonomy" id="1397"/>
    <lineage>
        <taxon>Bacteria</taxon>
        <taxon>Bacillati</taxon>
        <taxon>Bacillota</taxon>
        <taxon>Bacilli</taxon>
        <taxon>Bacillales</taxon>
        <taxon>Bacillaceae</taxon>
        <taxon>Niallia</taxon>
    </lineage>
</organism>